<reference evidence="9 10" key="1">
    <citation type="submission" date="2015-10" db="EMBL/GenBank/DDBJ databases">
        <title>Genome sequencing and analysis of members of genus Stenotrophomonas.</title>
        <authorList>
            <person name="Patil P.P."/>
            <person name="Midha S."/>
            <person name="Patil P.B."/>
        </authorList>
    </citation>
    <scope>NUCLEOTIDE SEQUENCE [LARGE SCALE GENOMIC DNA]</scope>
    <source>
        <strain evidence="9 10">JCM 16536</strain>
    </source>
</reference>
<keyword evidence="4 7" id="KW-1133">Transmembrane helix</keyword>
<comment type="caution">
    <text evidence="9">The sequence shown here is derived from an EMBL/GenBank/DDBJ whole genome shotgun (WGS) entry which is preliminary data.</text>
</comment>
<evidence type="ECO:0000256" key="2">
    <source>
        <dbReference type="ARBA" id="ARBA00022475"/>
    </source>
</evidence>
<proteinExistence type="predicted"/>
<dbReference type="InterPro" id="IPR036866">
    <property type="entry name" value="RibonucZ/Hydroxyglut_hydro"/>
</dbReference>
<feature type="domain" description="Metallo-beta-lactamase" evidence="8">
    <location>
        <begin position="548"/>
        <end position="734"/>
    </location>
</feature>
<feature type="transmembrane region" description="Helical" evidence="7">
    <location>
        <begin position="430"/>
        <end position="450"/>
    </location>
</feature>
<dbReference type="CDD" id="cd07731">
    <property type="entry name" value="ComA-like_MBL-fold"/>
    <property type="match status" value="1"/>
</dbReference>
<feature type="region of interest" description="Disordered" evidence="6">
    <location>
        <begin position="802"/>
        <end position="849"/>
    </location>
</feature>
<sequence length="849" mass="90024">MSIVDGRGYRGAVSLPSGAIVALWAGASLAAWSGTPWPVLGIVVCGLVAVICFAAALVRRLRQGARVALIVLAFGGFGAAWTAGHAVSVLRAQWPVAREAQEVEVQGQVVSLPVMDARRTRFLLRVDDAPGSPTVLRGQLLQLAWYDDFDARAPGPRIALQAGEHWRLWVRLRAPRGLRNPGGTDVERHAAASGVVAMGHVRQPEAAMRLGHARGLVAWRDGMSRRIATAVQGPGARFVQALALGDTRALAPADWQMLRATGLTHLVAISGFHVGIVALAAAWMLRGAWWVWPALARRWPATPAMGCAALCAAAAYAAVAGGSLPTLRTVLMIAAVCVARMARRRVTALRALGLAMMGVLLVDPLSLLLPGFWLSFGGVACLSALMPSGERRVPVVVTFLRAQWVATLCLLPVSVAWFAQASWVGPLVNLLAIPWWSLVVVPLALLGLALEAAWPGAGSWAWRLAETCFTASWRLFSWAGSSPYAQAGWPDAGRWAVALALLGATWWLLPRGMPGKALATLLWLALAWPDTRRPREGEVELAVLDVGQGLAVLVRTRHHALLYDAGPRVDDGFDAGERVVLPALRALGVGRLDALVVSHGDSDHAGGVAAVMADKPVAQVRAPPAMPGVEAASPCRRGHQWRWDGVAFRFLHPPDGFPYLGNESSCVLRIEAGHRAALLTGDIGKVIEQRLLRLAPADLRAEVVIVPHHGSAGSSSARFIAATHAHLAVFSAGHDNRFGHPRPGVRRAWARAGAETLETARAGAVRVWLGRDGLAVREQRRGQPRWWDAEERLRAAAILSASKQAADRAGGSERVGTGQGGRLAHGAPAAAGGAGAGNRARTPVDAAPQ</sequence>
<feature type="transmembrane region" description="Helical" evidence="7">
    <location>
        <begin position="12"/>
        <end position="33"/>
    </location>
</feature>
<dbReference type="GO" id="GO:0030420">
    <property type="term" value="P:establishment of competence for transformation"/>
    <property type="evidence" value="ECO:0007669"/>
    <property type="project" value="InterPro"/>
</dbReference>
<dbReference type="PANTHER" id="PTHR30619:SF1">
    <property type="entry name" value="RECOMBINATION PROTEIN 2"/>
    <property type="match status" value="1"/>
</dbReference>
<dbReference type="Pfam" id="PF13567">
    <property type="entry name" value="DUF4131"/>
    <property type="match status" value="1"/>
</dbReference>
<keyword evidence="2" id="KW-1003">Cell membrane</keyword>
<evidence type="ECO:0000313" key="10">
    <source>
        <dbReference type="Proteomes" id="UP000051802"/>
    </source>
</evidence>
<dbReference type="EMBL" id="LLXU01000035">
    <property type="protein sequence ID" value="KRG47400.1"/>
    <property type="molecule type" value="Genomic_DNA"/>
</dbReference>
<dbReference type="SMART" id="SM00849">
    <property type="entry name" value="Lactamase_B"/>
    <property type="match status" value="1"/>
</dbReference>
<feature type="transmembrane region" description="Helical" evidence="7">
    <location>
        <begin position="266"/>
        <end position="289"/>
    </location>
</feature>
<dbReference type="Pfam" id="PF03772">
    <property type="entry name" value="Competence"/>
    <property type="match status" value="1"/>
</dbReference>
<feature type="compositionally biased region" description="Low complexity" evidence="6">
    <location>
        <begin position="824"/>
        <end position="841"/>
    </location>
</feature>
<keyword evidence="5 7" id="KW-0472">Membrane</keyword>
<organism evidence="9 10">
    <name type="scientific">Stenotrophomonas panacihumi</name>
    <dbReference type="NCBI Taxonomy" id="676599"/>
    <lineage>
        <taxon>Bacteria</taxon>
        <taxon>Pseudomonadati</taxon>
        <taxon>Pseudomonadota</taxon>
        <taxon>Gammaproteobacteria</taxon>
        <taxon>Lysobacterales</taxon>
        <taxon>Lysobacteraceae</taxon>
        <taxon>Stenotrophomonas</taxon>
    </lineage>
</organism>
<dbReference type="Gene3D" id="3.60.15.10">
    <property type="entry name" value="Ribonuclease Z/Hydroxyacylglutathione hydrolase-like"/>
    <property type="match status" value="1"/>
</dbReference>
<gene>
    <name evidence="9" type="ORF">ARC20_03495</name>
</gene>
<feature type="transmembrane region" description="Helical" evidence="7">
    <location>
        <begin position="354"/>
        <end position="376"/>
    </location>
</feature>
<dbReference type="InterPro" id="IPR052159">
    <property type="entry name" value="Competence_DNA_uptake"/>
</dbReference>
<accession>A0A0R0B2L2</accession>
<protein>
    <submittedName>
        <fullName evidence="9">Transporter</fullName>
    </submittedName>
</protein>
<dbReference type="RefSeq" id="WP_057643530.1">
    <property type="nucleotide sequence ID" value="NZ_LLXU01000035.1"/>
</dbReference>
<feature type="transmembrane region" description="Helical" evidence="7">
    <location>
        <begin position="301"/>
        <end position="319"/>
    </location>
</feature>
<name>A0A0R0B2L2_9GAMM</name>
<evidence type="ECO:0000259" key="8">
    <source>
        <dbReference type="SMART" id="SM00849"/>
    </source>
</evidence>
<keyword evidence="10" id="KW-1185">Reference proteome</keyword>
<evidence type="ECO:0000313" key="9">
    <source>
        <dbReference type="EMBL" id="KRG47400.1"/>
    </source>
</evidence>
<dbReference type="NCBIfam" id="TIGR00360">
    <property type="entry name" value="ComEC_N-term"/>
    <property type="match status" value="1"/>
</dbReference>
<feature type="transmembrane region" description="Helical" evidence="7">
    <location>
        <begin position="396"/>
        <end position="418"/>
    </location>
</feature>
<dbReference type="NCBIfam" id="TIGR00361">
    <property type="entry name" value="ComEC_Rec2"/>
    <property type="match status" value="1"/>
</dbReference>
<evidence type="ECO:0000256" key="3">
    <source>
        <dbReference type="ARBA" id="ARBA00022692"/>
    </source>
</evidence>
<evidence type="ECO:0000256" key="7">
    <source>
        <dbReference type="SAM" id="Phobius"/>
    </source>
</evidence>
<dbReference type="STRING" id="676599.ARC20_03495"/>
<dbReference type="InterPro" id="IPR004477">
    <property type="entry name" value="ComEC_N"/>
</dbReference>
<evidence type="ECO:0000256" key="4">
    <source>
        <dbReference type="ARBA" id="ARBA00022989"/>
    </source>
</evidence>
<keyword evidence="3 7" id="KW-0812">Transmembrane</keyword>
<dbReference type="InterPro" id="IPR025405">
    <property type="entry name" value="DUF4131"/>
</dbReference>
<dbReference type="SUPFAM" id="SSF56281">
    <property type="entry name" value="Metallo-hydrolase/oxidoreductase"/>
    <property type="match status" value="1"/>
</dbReference>
<dbReference type="InterPro" id="IPR001279">
    <property type="entry name" value="Metallo-B-lactamas"/>
</dbReference>
<evidence type="ECO:0000256" key="5">
    <source>
        <dbReference type="ARBA" id="ARBA00023136"/>
    </source>
</evidence>
<evidence type="ECO:0000256" key="1">
    <source>
        <dbReference type="ARBA" id="ARBA00004651"/>
    </source>
</evidence>
<dbReference type="Proteomes" id="UP000051802">
    <property type="component" value="Unassembled WGS sequence"/>
</dbReference>
<dbReference type="InterPro" id="IPR004797">
    <property type="entry name" value="Competence_ComEC/Rec2"/>
</dbReference>
<dbReference type="GO" id="GO:0005886">
    <property type="term" value="C:plasma membrane"/>
    <property type="evidence" value="ECO:0007669"/>
    <property type="project" value="UniProtKB-SubCell"/>
</dbReference>
<dbReference type="OrthoDB" id="9761531at2"/>
<dbReference type="AlphaFoldDB" id="A0A0R0B2L2"/>
<dbReference type="Pfam" id="PF00753">
    <property type="entry name" value="Lactamase_B"/>
    <property type="match status" value="1"/>
</dbReference>
<dbReference type="PANTHER" id="PTHR30619">
    <property type="entry name" value="DNA INTERNALIZATION/COMPETENCE PROTEIN COMEC/REC2"/>
    <property type="match status" value="1"/>
</dbReference>
<comment type="subcellular location">
    <subcellularLocation>
        <location evidence="1">Cell membrane</location>
        <topology evidence="1">Multi-pass membrane protein</topology>
    </subcellularLocation>
</comment>
<evidence type="ECO:0000256" key="6">
    <source>
        <dbReference type="SAM" id="MobiDB-lite"/>
    </source>
</evidence>
<dbReference type="InterPro" id="IPR035681">
    <property type="entry name" value="ComA-like_MBL"/>
</dbReference>
<feature type="transmembrane region" description="Helical" evidence="7">
    <location>
        <begin position="39"/>
        <end position="58"/>
    </location>
</feature>